<gene>
    <name evidence="4" type="ORF">VN24_15580</name>
</gene>
<dbReference type="InterPro" id="IPR001451">
    <property type="entry name" value="Hexapep"/>
</dbReference>
<dbReference type="PANTHER" id="PTHR23416">
    <property type="entry name" value="SIALIC ACID SYNTHASE-RELATED"/>
    <property type="match status" value="1"/>
</dbReference>
<proteinExistence type="inferred from homology"/>
<dbReference type="PANTHER" id="PTHR23416:SF23">
    <property type="entry name" value="ACETYLTRANSFERASE C18B11.09C-RELATED"/>
    <property type="match status" value="1"/>
</dbReference>
<dbReference type="Gene3D" id="2.160.10.10">
    <property type="entry name" value="Hexapeptide repeat proteins"/>
    <property type="match status" value="1"/>
</dbReference>
<keyword evidence="3" id="KW-0677">Repeat</keyword>
<dbReference type="EMBL" id="CP011058">
    <property type="protein sequence ID" value="AJY77773.1"/>
    <property type="molecule type" value="Genomic_DNA"/>
</dbReference>
<dbReference type="STRING" id="1126833.VN24_15580"/>
<accession>A0A0D5NSA0</accession>
<dbReference type="OrthoDB" id="9782926at2"/>
<dbReference type="InterPro" id="IPR018357">
    <property type="entry name" value="Hexapep_transf_CS"/>
</dbReference>
<evidence type="ECO:0000313" key="5">
    <source>
        <dbReference type="Proteomes" id="UP000032633"/>
    </source>
</evidence>
<dbReference type="SUPFAM" id="SSF51161">
    <property type="entry name" value="Trimeric LpxA-like enzymes"/>
    <property type="match status" value="1"/>
</dbReference>
<evidence type="ECO:0000256" key="2">
    <source>
        <dbReference type="ARBA" id="ARBA00022679"/>
    </source>
</evidence>
<keyword evidence="2 4" id="KW-0808">Transferase</keyword>
<evidence type="ECO:0000256" key="3">
    <source>
        <dbReference type="ARBA" id="ARBA00022737"/>
    </source>
</evidence>
<evidence type="ECO:0000313" key="4">
    <source>
        <dbReference type="EMBL" id="AJY77773.1"/>
    </source>
</evidence>
<dbReference type="AlphaFoldDB" id="A0A0D5NSA0"/>
<dbReference type="CDD" id="cd04647">
    <property type="entry name" value="LbH_MAT_like"/>
    <property type="match status" value="1"/>
</dbReference>
<sequence length="133" mass="14297">MLYDFVNFYLDKPGAEIVIGDRTYINRRTEIMCKQSVVIGSDCAISWDVVITDTDYHQITGLDANGSVMNDDAKPVRIGNHVWIGCRAIILKGVTIGSGAIVAAGSVVTKDVPAGTLVAGVPAKVVKHDVHWT</sequence>
<dbReference type="Pfam" id="PF00132">
    <property type="entry name" value="Hexapep"/>
    <property type="match status" value="1"/>
</dbReference>
<dbReference type="GO" id="GO:0005829">
    <property type="term" value="C:cytosol"/>
    <property type="evidence" value="ECO:0007669"/>
    <property type="project" value="TreeGrafter"/>
</dbReference>
<dbReference type="PATRIC" id="fig|1126833.4.peg.3408"/>
<organism evidence="4 5">
    <name type="scientific">Paenibacillus beijingensis</name>
    <dbReference type="NCBI Taxonomy" id="1126833"/>
    <lineage>
        <taxon>Bacteria</taxon>
        <taxon>Bacillati</taxon>
        <taxon>Bacillota</taxon>
        <taxon>Bacilli</taxon>
        <taxon>Bacillales</taxon>
        <taxon>Paenibacillaceae</taxon>
        <taxon>Paenibacillus</taxon>
    </lineage>
</organism>
<evidence type="ECO:0000256" key="1">
    <source>
        <dbReference type="ARBA" id="ARBA00007274"/>
    </source>
</evidence>
<reference evidence="4 5" key="1">
    <citation type="journal article" date="2015" name="J. Biotechnol.">
        <title>Complete genome sequence of Paenibacillus beijingensis 7188(T) (=DSM 24997(T)), a novel rhizobacterium from jujube garden soil.</title>
        <authorList>
            <person name="Kwak Y."/>
            <person name="Shin J.H."/>
        </authorList>
    </citation>
    <scope>NUCLEOTIDE SEQUENCE [LARGE SCALE GENOMIC DNA]</scope>
    <source>
        <strain evidence="4 5">DSM 24997</strain>
    </source>
</reference>
<dbReference type="InterPro" id="IPR011004">
    <property type="entry name" value="Trimer_LpxA-like_sf"/>
</dbReference>
<dbReference type="HOGENOM" id="CLU_051638_7_5_9"/>
<dbReference type="KEGG" id="pbj:VN24_15580"/>
<dbReference type="PROSITE" id="PS00101">
    <property type="entry name" value="HEXAPEP_TRANSFERASES"/>
    <property type="match status" value="1"/>
</dbReference>
<dbReference type="GO" id="GO:0008374">
    <property type="term" value="F:O-acyltransferase activity"/>
    <property type="evidence" value="ECO:0007669"/>
    <property type="project" value="TreeGrafter"/>
</dbReference>
<dbReference type="InterPro" id="IPR051159">
    <property type="entry name" value="Hexapeptide_acetyltransf"/>
</dbReference>
<comment type="similarity">
    <text evidence="1">Belongs to the transferase hexapeptide repeat family.</text>
</comment>
<protein>
    <submittedName>
        <fullName evidence="4">Acetyltransferase</fullName>
    </submittedName>
</protein>
<name>A0A0D5NSA0_9BACL</name>
<reference evidence="5" key="2">
    <citation type="submission" date="2015-03" db="EMBL/GenBank/DDBJ databases">
        <title>Genome sequence of Paenibacillus beijingensis strain DSM 24997T.</title>
        <authorList>
            <person name="Kwak Y."/>
            <person name="Shin J.-H."/>
        </authorList>
    </citation>
    <scope>NUCLEOTIDE SEQUENCE [LARGE SCALE GENOMIC DNA]</scope>
    <source>
        <strain evidence="5">DSM 24997</strain>
    </source>
</reference>
<dbReference type="Proteomes" id="UP000032633">
    <property type="component" value="Chromosome"/>
</dbReference>
<keyword evidence="5" id="KW-1185">Reference proteome</keyword>